<dbReference type="EMBL" id="JAMKPW020000032">
    <property type="protein sequence ID" value="KAK8203143.1"/>
    <property type="molecule type" value="Genomic_DNA"/>
</dbReference>
<comment type="caution">
    <text evidence="1">The sequence shown here is derived from an EMBL/GenBank/DDBJ whole genome shotgun (WGS) entry which is preliminary data.</text>
</comment>
<proteinExistence type="predicted"/>
<protein>
    <submittedName>
        <fullName evidence="1">Uncharacterized protein</fullName>
    </submittedName>
</protein>
<name>A0ACC3SC98_9PEZI</name>
<sequence length="690" mass="78998">MESSRPLNPAFEGVDNPRPEAISPREMCPQGDICRRCEEVLHELKWPVIRRRNFKEGEYSSLNDEALVQNIYVGTVVEMAATTGCAFCSFLLRTLNEDYLGQPDPPVGRVEFTQLRGHCYISGGTQRITRQGMRKRWQLVAYYEDSSLPLEIYAPIRLLAESAEEVNNGEVILDLERSVDHSPCDQGFINGCYETCRLQCEDCEQPKDILGKGLNNTPSVRDNPQDMRIIDILRKCITIAPHGCRYFALSYCWGVEQSLQLRKDNILQLTQEGFLDNASGVTETIQGAIEVTRLCNERFLWVDSLCIIQDDASDKSVQIYQMDKIYRHAALTIVAAGDDIKKGLPGLKHGSRSPPVKRVKVRRLSFQLRLPGIREAIISTRWQSRAWTYQEAQMSKRKLVFTAYQVFYECKARTLAEASVSHVEFTPGWLDPEDPRTRWNEELLGSRDYGIMTLEVAIEAITGRDLTYENDILNAISGLLAAVAQAHNESFLCGMLLSTFLEHSMLWTPMVKLRRREPDAGGHNFPSWSWAGWVGKIEYAFDERFGNEGHNYIERREIDAWSVILPDGTYVREEELNSAQGPLPIQSCMLRFRSEVAIFSVDPLRYSIPYYWSIRDKVATHRIFHSSIWIGSVILSRADAEALFVDARHRELCFIKLSREKKTLNLEFTKCPYMTRSNCPRKMMTLAFTM</sequence>
<dbReference type="Proteomes" id="UP001320706">
    <property type="component" value="Unassembled WGS sequence"/>
</dbReference>
<reference evidence="1" key="1">
    <citation type="submission" date="2024-02" db="EMBL/GenBank/DDBJ databases">
        <title>Metagenome Assembled Genome of Zalaria obscura JY119.</title>
        <authorList>
            <person name="Vighnesh L."/>
            <person name="Jagadeeshwari U."/>
            <person name="Venkata Ramana C."/>
            <person name="Sasikala C."/>
        </authorList>
    </citation>
    <scope>NUCLEOTIDE SEQUENCE</scope>
    <source>
        <strain evidence="1">JY119</strain>
    </source>
</reference>
<organism evidence="1 2">
    <name type="scientific">Zalaria obscura</name>
    <dbReference type="NCBI Taxonomy" id="2024903"/>
    <lineage>
        <taxon>Eukaryota</taxon>
        <taxon>Fungi</taxon>
        <taxon>Dikarya</taxon>
        <taxon>Ascomycota</taxon>
        <taxon>Pezizomycotina</taxon>
        <taxon>Dothideomycetes</taxon>
        <taxon>Dothideomycetidae</taxon>
        <taxon>Dothideales</taxon>
        <taxon>Zalariaceae</taxon>
        <taxon>Zalaria</taxon>
    </lineage>
</organism>
<accession>A0ACC3SC98</accession>
<evidence type="ECO:0000313" key="1">
    <source>
        <dbReference type="EMBL" id="KAK8203143.1"/>
    </source>
</evidence>
<evidence type="ECO:0000313" key="2">
    <source>
        <dbReference type="Proteomes" id="UP001320706"/>
    </source>
</evidence>
<keyword evidence="2" id="KW-1185">Reference proteome</keyword>
<gene>
    <name evidence="1" type="ORF">M8818_005368</name>
</gene>